<comment type="caution">
    <text evidence="2">The sequence shown here is derived from an EMBL/GenBank/DDBJ whole genome shotgun (WGS) entry which is preliminary data.</text>
</comment>
<comment type="similarity">
    <text evidence="1">Belongs to the transferase hexapeptide repeat family.</text>
</comment>
<dbReference type="Gene3D" id="2.160.10.10">
    <property type="entry name" value="Hexapeptide repeat proteins"/>
    <property type="match status" value="1"/>
</dbReference>
<dbReference type="SUPFAM" id="SSF51161">
    <property type="entry name" value="Trimeric LpxA-like enzymes"/>
    <property type="match status" value="1"/>
</dbReference>
<sequence>MLTGIPGGISIGAETLVAFKTLLFTRDPVAGTELPIRIGRRCFIGGGATILPGVTIGDECIVGAGAVVMADMPSHSVVGGNPARVLRTGVEVLALGRLASAEAAVAAGLTLTPDFYGNRKPR</sequence>
<dbReference type="PANTHER" id="PTHR43300:SF7">
    <property type="entry name" value="UDP-N-ACETYLBACILLOSAMINE N-ACETYLTRANSFERASE"/>
    <property type="match status" value="1"/>
</dbReference>
<dbReference type="InterPro" id="IPR050179">
    <property type="entry name" value="Trans_hexapeptide_repeat"/>
</dbReference>
<dbReference type="Proteomes" id="UP000763641">
    <property type="component" value="Unassembled WGS sequence"/>
</dbReference>
<evidence type="ECO:0000313" key="2">
    <source>
        <dbReference type="EMBL" id="MBM6575453.1"/>
    </source>
</evidence>
<proteinExistence type="inferred from homology"/>
<dbReference type="InterPro" id="IPR011004">
    <property type="entry name" value="Trimer_LpxA-like_sf"/>
</dbReference>
<evidence type="ECO:0000313" key="3">
    <source>
        <dbReference type="Proteomes" id="UP000763641"/>
    </source>
</evidence>
<dbReference type="EMBL" id="JAFEMC010000001">
    <property type="protein sequence ID" value="MBM6575453.1"/>
    <property type="molecule type" value="Genomic_DNA"/>
</dbReference>
<protein>
    <recommendedName>
        <fullName evidence="4">Acyltransferase</fullName>
    </recommendedName>
</protein>
<organism evidence="2 3">
    <name type="scientific">Sphingomonas longa</name>
    <dbReference type="NCBI Taxonomy" id="2778730"/>
    <lineage>
        <taxon>Bacteria</taxon>
        <taxon>Pseudomonadati</taxon>
        <taxon>Pseudomonadota</taxon>
        <taxon>Alphaproteobacteria</taxon>
        <taxon>Sphingomonadales</taxon>
        <taxon>Sphingomonadaceae</taxon>
        <taxon>Sphingomonas</taxon>
    </lineage>
</organism>
<keyword evidence="3" id="KW-1185">Reference proteome</keyword>
<name>A0ABS2D3E9_9SPHN</name>
<gene>
    <name evidence="2" type="ORF">ILT43_03660</name>
</gene>
<accession>A0ABS2D3E9</accession>
<reference evidence="2 3" key="1">
    <citation type="submission" date="2020-12" db="EMBL/GenBank/DDBJ databases">
        <title>Sphingomonas sp.</title>
        <authorList>
            <person name="Kim M.K."/>
        </authorList>
    </citation>
    <scope>NUCLEOTIDE SEQUENCE [LARGE SCALE GENOMIC DNA]</scope>
    <source>
        <strain evidence="2 3">BT552</strain>
    </source>
</reference>
<evidence type="ECO:0000256" key="1">
    <source>
        <dbReference type="ARBA" id="ARBA00007274"/>
    </source>
</evidence>
<evidence type="ECO:0008006" key="4">
    <source>
        <dbReference type="Google" id="ProtNLM"/>
    </source>
</evidence>
<dbReference type="Pfam" id="PF14602">
    <property type="entry name" value="Hexapep_2"/>
    <property type="match status" value="1"/>
</dbReference>
<dbReference type="InterPro" id="IPR001451">
    <property type="entry name" value="Hexapep"/>
</dbReference>
<dbReference type="PANTHER" id="PTHR43300">
    <property type="entry name" value="ACETYLTRANSFERASE"/>
    <property type="match status" value="1"/>
</dbReference>